<proteinExistence type="predicted"/>
<dbReference type="InterPro" id="IPR017853">
    <property type="entry name" value="GH"/>
</dbReference>
<sequence>MYIPNSAYRIQLHTDTTFKETTDAISYLKALGIDALSVSSPFQSVQLGESDLTATVPTGLDLQMGAESGFAELNSELSRADMHLIVDLNPNHMPASHENAWWFDVLEWGGSARYANHFDIDWTRPITLPVLDRPIGEEVEAGKFQLAFEREHASLGVSYGGQFYPLTPSSYRKALEGVANKAAKALIATANDATPAAPGDFHSDVLRELDDADVTERLEIAAGLNDISSDANRLTELMCLQNWRLGVAKGAAEAISYRHSADSKRTVGLRIEDKDVFADYHKLALALLDQTQIRGFRVNGIDELADPAGYTRQLRLQAGDDTFVVTDKILLDGEKYMDDWNVNGTAGYEFISTVADLFIDHGGLAKLQQMYQSELETSTEFPGDYRYAKATILHSSFADELDKLAQRLTELEPPHADELLLRRAVAELVAELPIYRTYSKDGTFSPFYLDTLQSAAEQISDRDGQPANERETLAFILRIMSSEETASSPEAARSFTVRFQQLTAAVMAQAIQKSYRYARGPIALDELMLNAGATADPIGAFHQKMIERAVKVPSGMLATSFSYATKFGEDARMRLLALSEASDVWAGAVDRWRRHHAGNLATIEDMIVPDPRTEWLIYQTLAAIWPVSLRIDDEAGMTSVREDLIAFVERAIRESEKQSFWTGVNKPYEQAVLNYVDRIFMDKVFLSEFVETMKPFWLTGALNSFSQTVLKLTAPGIPVVHSGAETWDLSISPSLKRRPVNFQDLKDQLAYADQSPLNLLLEDWDSGCVKQRIVKSHLQVRQERAELFAEGDYTPLTATGKQADHIVAFYRQFQQQYAVVAVPRLCFDMLKPFNRPVLPLPEWEDTFLQIPDALAGKEFRHVITGNVQILGSKFPLVEGLREFPAVTLISERV</sequence>
<name>A0A2P7BAS5_9HYPH</name>
<dbReference type="OrthoDB" id="9761577at2"/>
<dbReference type="GO" id="GO:0005992">
    <property type="term" value="P:trehalose biosynthetic process"/>
    <property type="evidence" value="ECO:0007669"/>
    <property type="project" value="TreeGrafter"/>
</dbReference>
<dbReference type="PANTHER" id="PTHR10357:SF216">
    <property type="entry name" value="MALTOOLIGOSYL TREHALOSE SYNTHASE-RELATED"/>
    <property type="match status" value="1"/>
</dbReference>
<evidence type="ECO:0000313" key="2">
    <source>
        <dbReference type="Proteomes" id="UP000241764"/>
    </source>
</evidence>
<dbReference type="RefSeq" id="WP_106664855.1">
    <property type="nucleotide sequence ID" value="NZ_PGGM01000006.1"/>
</dbReference>
<reference evidence="2" key="1">
    <citation type="submission" date="2017-11" db="EMBL/GenBank/DDBJ databases">
        <authorList>
            <person name="Kuznetsova I."/>
            <person name="Sazanova A."/>
            <person name="Chirak E."/>
            <person name="Safronova V."/>
            <person name="Willems A."/>
        </authorList>
    </citation>
    <scope>NUCLEOTIDE SEQUENCE [LARGE SCALE GENOMIC DNA]</scope>
    <source>
        <strain evidence="2">CCBAU 03422</strain>
    </source>
</reference>
<dbReference type="SUPFAM" id="SSF51445">
    <property type="entry name" value="(Trans)glycosidases"/>
    <property type="match status" value="1"/>
</dbReference>
<keyword evidence="2" id="KW-1185">Reference proteome</keyword>
<dbReference type="AlphaFoldDB" id="A0A2P7BAS5"/>
<dbReference type="Proteomes" id="UP000241764">
    <property type="component" value="Unassembled WGS sequence"/>
</dbReference>
<gene>
    <name evidence="1" type="primary">treY</name>
    <name evidence="1" type="ORF">CU103_15090</name>
</gene>
<comment type="caution">
    <text evidence="1">The sequence shown here is derived from an EMBL/GenBank/DDBJ whole genome shotgun (WGS) entry which is preliminary data.</text>
</comment>
<dbReference type="GO" id="GO:0047470">
    <property type="term" value="F:(1,4)-alpha-D-glucan 1-alpha-D-glucosylmutase activity"/>
    <property type="evidence" value="ECO:0007669"/>
    <property type="project" value="TreeGrafter"/>
</dbReference>
<dbReference type="Gene3D" id="3.30.1590.10">
    <property type="entry name" value="Maltooligosyl trehalose synthase, domain 2"/>
    <property type="match status" value="1"/>
</dbReference>
<organism evidence="1 2">
    <name type="scientific">Phyllobacterium sophorae</name>
    <dbReference type="NCBI Taxonomy" id="1520277"/>
    <lineage>
        <taxon>Bacteria</taxon>
        <taxon>Pseudomonadati</taxon>
        <taxon>Pseudomonadota</taxon>
        <taxon>Alphaproteobacteria</taxon>
        <taxon>Hyphomicrobiales</taxon>
        <taxon>Phyllobacteriaceae</taxon>
        <taxon>Phyllobacterium</taxon>
    </lineage>
</organism>
<dbReference type="PANTHER" id="PTHR10357">
    <property type="entry name" value="ALPHA-AMYLASE FAMILY MEMBER"/>
    <property type="match status" value="1"/>
</dbReference>
<dbReference type="InterPro" id="IPR012767">
    <property type="entry name" value="Trehalose_TreY"/>
</dbReference>
<protein>
    <submittedName>
        <fullName evidence="1">Malto-oligosyltrehalose synthase</fullName>
    </submittedName>
</protein>
<dbReference type="NCBIfam" id="TIGR02401">
    <property type="entry name" value="trehalose_TreY"/>
    <property type="match status" value="1"/>
</dbReference>
<dbReference type="GO" id="GO:0030980">
    <property type="term" value="P:alpha-glucan catabolic process"/>
    <property type="evidence" value="ECO:0007669"/>
    <property type="project" value="TreeGrafter"/>
</dbReference>
<dbReference type="Gene3D" id="3.20.20.80">
    <property type="entry name" value="Glycosidases"/>
    <property type="match status" value="2"/>
</dbReference>
<evidence type="ECO:0000313" key="1">
    <source>
        <dbReference type="EMBL" id="PSH63580.1"/>
    </source>
</evidence>
<accession>A0A2P7BAS5</accession>
<dbReference type="EMBL" id="PGGM01000006">
    <property type="protein sequence ID" value="PSH63580.1"/>
    <property type="molecule type" value="Genomic_DNA"/>
</dbReference>